<evidence type="ECO:0000256" key="5">
    <source>
        <dbReference type="ARBA" id="ARBA00022989"/>
    </source>
</evidence>
<dbReference type="PANTHER" id="PTHR43744">
    <property type="entry name" value="ABC TRANSPORTER PERMEASE PROTEIN MG189-RELATED-RELATED"/>
    <property type="match status" value="1"/>
</dbReference>
<keyword evidence="5 7" id="KW-1133">Transmembrane helix</keyword>
<evidence type="ECO:0000313" key="11">
    <source>
        <dbReference type="Proteomes" id="UP000824136"/>
    </source>
</evidence>
<reference evidence="10" key="1">
    <citation type="submission" date="2020-10" db="EMBL/GenBank/DDBJ databases">
        <authorList>
            <person name="Gilroy R."/>
        </authorList>
    </citation>
    <scope>NUCLEOTIDE SEQUENCE</scope>
    <source>
        <strain evidence="10">CHK33-4379</strain>
    </source>
</reference>
<keyword evidence="3" id="KW-1003">Cell membrane</keyword>
<accession>A0A9D1GT47</accession>
<comment type="subcellular location">
    <subcellularLocation>
        <location evidence="1 7">Cell membrane</location>
        <topology evidence="1 7">Multi-pass membrane protein</topology>
    </subcellularLocation>
</comment>
<feature type="transmembrane region" description="Helical" evidence="7">
    <location>
        <begin position="336"/>
        <end position="357"/>
    </location>
</feature>
<dbReference type="PANTHER" id="PTHR43744:SF8">
    <property type="entry name" value="SN-GLYCEROL-3-PHOSPHATE TRANSPORT SYSTEM PERMEASE PROTEIN UGPE"/>
    <property type="match status" value="1"/>
</dbReference>
<gene>
    <name evidence="10" type="ORF">IAC39_03840</name>
</gene>
<evidence type="ECO:0000256" key="8">
    <source>
        <dbReference type="SAM" id="Coils"/>
    </source>
</evidence>
<dbReference type="PROSITE" id="PS50928">
    <property type="entry name" value="ABC_TM1"/>
    <property type="match status" value="1"/>
</dbReference>
<dbReference type="EMBL" id="DVLL01000015">
    <property type="protein sequence ID" value="HIT58829.1"/>
    <property type="molecule type" value="Genomic_DNA"/>
</dbReference>
<organism evidence="10 11">
    <name type="scientific">Candidatus Faeciplasma pullistercoris</name>
    <dbReference type="NCBI Taxonomy" id="2840800"/>
    <lineage>
        <taxon>Bacteria</taxon>
        <taxon>Bacillati</taxon>
        <taxon>Bacillota</taxon>
        <taxon>Clostridia</taxon>
        <taxon>Eubacteriales</taxon>
        <taxon>Oscillospiraceae</taxon>
        <taxon>Oscillospiraceae incertae sedis</taxon>
        <taxon>Candidatus Faeciplasma</taxon>
    </lineage>
</organism>
<protein>
    <submittedName>
        <fullName evidence="10">Carbohydrate ABC transporter permease</fullName>
    </submittedName>
</protein>
<feature type="transmembrane region" description="Helical" evidence="7">
    <location>
        <begin position="124"/>
        <end position="143"/>
    </location>
</feature>
<dbReference type="InterPro" id="IPR035906">
    <property type="entry name" value="MetI-like_sf"/>
</dbReference>
<feature type="transmembrane region" description="Helical" evidence="7">
    <location>
        <begin position="222"/>
        <end position="243"/>
    </location>
</feature>
<name>A0A9D1GT47_9FIRM</name>
<feature type="coiled-coil region" evidence="8">
    <location>
        <begin position="1"/>
        <end position="28"/>
    </location>
</feature>
<feature type="transmembrane region" description="Helical" evidence="7">
    <location>
        <begin position="274"/>
        <end position="293"/>
    </location>
</feature>
<dbReference type="InterPro" id="IPR000515">
    <property type="entry name" value="MetI-like"/>
</dbReference>
<feature type="domain" description="ABC transmembrane type-1" evidence="9">
    <location>
        <begin position="120"/>
        <end position="357"/>
    </location>
</feature>
<feature type="transmembrane region" description="Helical" evidence="7">
    <location>
        <begin position="155"/>
        <end position="177"/>
    </location>
</feature>
<evidence type="ECO:0000256" key="2">
    <source>
        <dbReference type="ARBA" id="ARBA00022448"/>
    </source>
</evidence>
<reference evidence="10" key="2">
    <citation type="journal article" date="2021" name="PeerJ">
        <title>Extensive microbial diversity within the chicken gut microbiome revealed by metagenomics and culture.</title>
        <authorList>
            <person name="Gilroy R."/>
            <person name="Ravi A."/>
            <person name="Getino M."/>
            <person name="Pursley I."/>
            <person name="Horton D.L."/>
            <person name="Alikhan N.F."/>
            <person name="Baker D."/>
            <person name="Gharbi K."/>
            <person name="Hall N."/>
            <person name="Watson M."/>
            <person name="Adriaenssens E.M."/>
            <person name="Foster-Nyarko E."/>
            <person name="Jarju S."/>
            <person name="Secka A."/>
            <person name="Antonio M."/>
            <person name="Oren A."/>
            <person name="Chaudhuri R.R."/>
            <person name="La Ragione R."/>
            <person name="Hildebrand F."/>
            <person name="Pallen M.J."/>
        </authorList>
    </citation>
    <scope>NUCLEOTIDE SEQUENCE</scope>
    <source>
        <strain evidence="10">CHK33-4379</strain>
    </source>
</reference>
<evidence type="ECO:0000313" key="10">
    <source>
        <dbReference type="EMBL" id="HIT58829.1"/>
    </source>
</evidence>
<keyword evidence="6 7" id="KW-0472">Membrane</keyword>
<dbReference type="SUPFAM" id="SSF161098">
    <property type="entry name" value="MetI-like"/>
    <property type="match status" value="1"/>
</dbReference>
<evidence type="ECO:0000256" key="7">
    <source>
        <dbReference type="RuleBase" id="RU363032"/>
    </source>
</evidence>
<evidence type="ECO:0000256" key="3">
    <source>
        <dbReference type="ARBA" id="ARBA00022475"/>
    </source>
</evidence>
<dbReference type="Proteomes" id="UP000824136">
    <property type="component" value="Unassembled WGS sequence"/>
</dbReference>
<keyword evidence="8" id="KW-0175">Coiled coil</keyword>
<comment type="similarity">
    <text evidence="7">Belongs to the binding-protein-dependent transport system permease family.</text>
</comment>
<feature type="transmembrane region" description="Helical" evidence="7">
    <location>
        <begin position="59"/>
        <end position="80"/>
    </location>
</feature>
<dbReference type="GO" id="GO:0005886">
    <property type="term" value="C:plasma membrane"/>
    <property type="evidence" value="ECO:0007669"/>
    <property type="project" value="UniProtKB-SubCell"/>
</dbReference>
<dbReference type="AlphaFoldDB" id="A0A9D1GT47"/>
<comment type="caution">
    <text evidence="10">The sequence shown here is derived from an EMBL/GenBank/DDBJ whole genome shotgun (WGS) entry which is preliminary data.</text>
</comment>
<dbReference type="Pfam" id="PF00528">
    <property type="entry name" value="BPD_transp_1"/>
    <property type="match status" value="1"/>
</dbReference>
<sequence length="372" mass="42231">MATAKEEREFARERAKHLKEKAKAYKAAKKAGTLDERQLAPEHLRYLRRKRIFEKVWPIARFLILFGLCFVILYPLIYMISTAFRPSVQMNDPSVIWLPKSLTFSNIIEVWDATNFGETLLNTLLLNMVCSVLSVGVCAVTGYGFARFEFKGKMILFAIVIMQIIVPPQITVIPLYLQYSFFNPLGIVDAFAAGGAKEFLGMTIKMSDDGTQHYVSLINNPIVMYAPALMANGIKSGLFILIFRQFFKGLPKELEDAAYLDGCGPFKTFIKIMVPNAASSFLTVFLFSIVWYWNDYYISSTFFNNNHTVAIALRRLSTTLDHELFNGTQVSTRRKIVWLEAGCLLSIAPILVMYIFLQKYFTEGLERSGLVG</sequence>
<dbReference type="CDD" id="cd06261">
    <property type="entry name" value="TM_PBP2"/>
    <property type="match status" value="1"/>
</dbReference>
<evidence type="ECO:0000259" key="9">
    <source>
        <dbReference type="PROSITE" id="PS50928"/>
    </source>
</evidence>
<dbReference type="Gene3D" id="1.10.3720.10">
    <property type="entry name" value="MetI-like"/>
    <property type="match status" value="1"/>
</dbReference>
<proteinExistence type="inferred from homology"/>
<keyword evidence="2 7" id="KW-0813">Transport</keyword>
<keyword evidence="4 7" id="KW-0812">Transmembrane</keyword>
<dbReference type="GO" id="GO:0055085">
    <property type="term" value="P:transmembrane transport"/>
    <property type="evidence" value="ECO:0007669"/>
    <property type="project" value="InterPro"/>
</dbReference>
<evidence type="ECO:0000256" key="6">
    <source>
        <dbReference type="ARBA" id="ARBA00023136"/>
    </source>
</evidence>
<evidence type="ECO:0000256" key="4">
    <source>
        <dbReference type="ARBA" id="ARBA00022692"/>
    </source>
</evidence>
<evidence type="ECO:0000256" key="1">
    <source>
        <dbReference type="ARBA" id="ARBA00004651"/>
    </source>
</evidence>